<accession>A0A3N4LEQ5</accession>
<protein>
    <recommendedName>
        <fullName evidence="4">Prion-inhibition and propagation HeLo domain-containing protein</fullName>
    </recommendedName>
</protein>
<dbReference type="OrthoDB" id="20872at2759"/>
<dbReference type="PANTHER" id="PTHR35391:SF7">
    <property type="entry name" value="C2H2-TYPE DOMAIN-CONTAINING PROTEIN"/>
    <property type="match status" value="1"/>
</dbReference>
<proteinExistence type="predicted"/>
<sequence length="185" mass="20439">MAMAVANPPQSITDWYHSCTATFEKITTGFGYLGPGQDSGGDETNEIALRLVQDQVGRFRVWSGNMGAHYPAHSRMSLDFKLKEASYLQNTVVELLEELNTSLEERTIEEVEETDGDDGEKEKNTEDDNVSSTGSEATESSSDSPLSDIVFMLDDIANIISCLYTLSVAIPQPVLQDRLQISHRD</sequence>
<dbReference type="AlphaFoldDB" id="A0A3N4LEQ5"/>
<dbReference type="Proteomes" id="UP000267821">
    <property type="component" value="Unassembled WGS sequence"/>
</dbReference>
<feature type="region of interest" description="Disordered" evidence="1">
    <location>
        <begin position="104"/>
        <end position="144"/>
    </location>
</feature>
<evidence type="ECO:0000313" key="3">
    <source>
        <dbReference type="Proteomes" id="UP000267821"/>
    </source>
</evidence>
<dbReference type="EMBL" id="ML121560">
    <property type="protein sequence ID" value="RPB21353.1"/>
    <property type="molecule type" value="Genomic_DNA"/>
</dbReference>
<evidence type="ECO:0008006" key="4">
    <source>
        <dbReference type="Google" id="ProtNLM"/>
    </source>
</evidence>
<evidence type="ECO:0000313" key="2">
    <source>
        <dbReference type="EMBL" id="RPB21353.1"/>
    </source>
</evidence>
<keyword evidence="3" id="KW-1185">Reference proteome</keyword>
<dbReference type="InParanoid" id="A0A3N4LEQ5"/>
<organism evidence="2 3">
    <name type="scientific">Terfezia boudieri ATCC MYA-4762</name>
    <dbReference type="NCBI Taxonomy" id="1051890"/>
    <lineage>
        <taxon>Eukaryota</taxon>
        <taxon>Fungi</taxon>
        <taxon>Dikarya</taxon>
        <taxon>Ascomycota</taxon>
        <taxon>Pezizomycotina</taxon>
        <taxon>Pezizomycetes</taxon>
        <taxon>Pezizales</taxon>
        <taxon>Pezizaceae</taxon>
        <taxon>Terfezia</taxon>
    </lineage>
</organism>
<dbReference type="PANTHER" id="PTHR35391">
    <property type="entry name" value="C2H2-TYPE DOMAIN-CONTAINING PROTEIN-RELATED"/>
    <property type="match status" value="1"/>
</dbReference>
<feature type="compositionally biased region" description="Acidic residues" evidence="1">
    <location>
        <begin position="110"/>
        <end position="119"/>
    </location>
</feature>
<evidence type="ECO:0000256" key="1">
    <source>
        <dbReference type="SAM" id="MobiDB-lite"/>
    </source>
</evidence>
<dbReference type="STRING" id="1051890.A0A3N4LEQ5"/>
<name>A0A3N4LEQ5_9PEZI</name>
<feature type="compositionally biased region" description="Low complexity" evidence="1">
    <location>
        <begin position="131"/>
        <end position="144"/>
    </location>
</feature>
<gene>
    <name evidence="2" type="ORF">L211DRAFT_851532</name>
</gene>
<reference evidence="2 3" key="1">
    <citation type="journal article" date="2018" name="Nat. Ecol. Evol.">
        <title>Pezizomycetes genomes reveal the molecular basis of ectomycorrhizal truffle lifestyle.</title>
        <authorList>
            <person name="Murat C."/>
            <person name="Payen T."/>
            <person name="Noel B."/>
            <person name="Kuo A."/>
            <person name="Morin E."/>
            <person name="Chen J."/>
            <person name="Kohler A."/>
            <person name="Krizsan K."/>
            <person name="Balestrini R."/>
            <person name="Da Silva C."/>
            <person name="Montanini B."/>
            <person name="Hainaut M."/>
            <person name="Levati E."/>
            <person name="Barry K.W."/>
            <person name="Belfiori B."/>
            <person name="Cichocki N."/>
            <person name="Clum A."/>
            <person name="Dockter R.B."/>
            <person name="Fauchery L."/>
            <person name="Guy J."/>
            <person name="Iotti M."/>
            <person name="Le Tacon F."/>
            <person name="Lindquist E.A."/>
            <person name="Lipzen A."/>
            <person name="Malagnac F."/>
            <person name="Mello A."/>
            <person name="Molinier V."/>
            <person name="Miyauchi S."/>
            <person name="Poulain J."/>
            <person name="Riccioni C."/>
            <person name="Rubini A."/>
            <person name="Sitrit Y."/>
            <person name="Splivallo R."/>
            <person name="Traeger S."/>
            <person name="Wang M."/>
            <person name="Zifcakova L."/>
            <person name="Wipf D."/>
            <person name="Zambonelli A."/>
            <person name="Paolocci F."/>
            <person name="Nowrousian M."/>
            <person name="Ottonello S."/>
            <person name="Baldrian P."/>
            <person name="Spatafora J.W."/>
            <person name="Henrissat B."/>
            <person name="Nagy L.G."/>
            <person name="Aury J.M."/>
            <person name="Wincker P."/>
            <person name="Grigoriev I.V."/>
            <person name="Bonfante P."/>
            <person name="Martin F.M."/>
        </authorList>
    </citation>
    <scope>NUCLEOTIDE SEQUENCE [LARGE SCALE GENOMIC DNA]</scope>
    <source>
        <strain evidence="2 3">ATCC MYA-4762</strain>
    </source>
</reference>